<keyword evidence="1" id="KW-0472">Membrane</keyword>
<dbReference type="EMBL" id="JACMYG010000036">
    <property type="protein sequence ID" value="MBC2692958.1"/>
    <property type="molecule type" value="Genomic_DNA"/>
</dbReference>
<evidence type="ECO:0000259" key="2">
    <source>
        <dbReference type="Pfam" id="PF00535"/>
    </source>
</evidence>
<gene>
    <name evidence="3" type="ORF">H7995_24530</name>
</gene>
<dbReference type="PANTHER" id="PTHR22916">
    <property type="entry name" value="GLYCOSYLTRANSFERASE"/>
    <property type="match status" value="1"/>
</dbReference>
<keyword evidence="1" id="KW-1003">Cell membrane</keyword>
<evidence type="ECO:0000256" key="1">
    <source>
        <dbReference type="ARBA" id="ARBA00022519"/>
    </source>
</evidence>
<keyword evidence="4" id="KW-1185">Reference proteome</keyword>
<dbReference type="CDD" id="cd04196">
    <property type="entry name" value="GT_2_like_d"/>
    <property type="match status" value="1"/>
</dbReference>
<dbReference type="PANTHER" id="PTHR22916:SF3">
    <property type="entry name" value="UDP-GLCNAC:BETAGAL BETA-1,3-N-ACETYLGLUCOSAMINYLTRANSFERASE-LIKE PROTEIN 1"/>
    <property type="match status" value="1"/>
</dbReference>
<dbReference type="RefSeq" id="WP_182341612.1">
    <property type="nucleotide sequence ID" value="NZ_JACMYG010000036.1"/>
</dbReference>
<comment type="caution">
    <text evidence="3">The sequence shown here is derived from an EMBL/GenBank/DDBJ whole genome shotgun (WGS) entry which is preliminary data.</text>
</comment>
<evidence type="ECO:0000313" key="4">
    <source>
        <dbReference type="Proteomes" id="UP000526003"/>
    </source>
</evidence>
<dbReference type="InterPro" id="IPR001173">
    <property type="entry name" value="Glyco_trans_2-like"/>
</dbReference>
<dbReference type="AlphaFoldDB" id="A0A7X1GJT6"/>
<keyword evidence="3" id="KW-0808">Transferase</keyword>
<reference evidence="3 4" key="1">
    <citation type="submission" date="2020-08" db="EMBL/GenBank/DDBJ databases">
        <title>Pseudomonas sp. nov.</title>
        <authorList>
            <person name="Gieschler S."/>
            <person name="Fiedler G."/>
            <person name="Brinks E."/>
            <person name="Boehnlein C."/>
            <person name="Franz C.M.A.P."/>
            <person name="Kabisch J."/>
        </authorList>
    </citation>
    <scope>NUCLEOTIDE SEQUENCE [LARGE SCALE GENOMIC DNA]</scope>
    <source>
        <strain evidence="3 4">MBT-1</strain>
    </source>
</reference>
<evidence type="ECO:0000313" key="3">
    <source>
        <dbReference type="EMBL" id="MBC2692958.1"/>
    </source>
</evidence>
<proteinExistence type="predicted"/>
<organism evidence="3 4">
    <name type="scientific">Pseudomonas kielensis</name>
    <dbReference type="NCBI Taxonomy" id="2762577"/>
    <lineage>
        <taxon>Bacteria</taxon>
        <taxon>Pseudomonadati</taxon>
        <taxon>Pseudomonadota</taxon>
        <taxon>Gammaproteobacteria</taxon>
        <taxon>Pseudomonadales</taxon>
        <taxon>Pseudomonadaceae</taxon>
        <taxon>Pseudomonas</taxon>
    </lineage>
</organism>
<dbReference type="Proteomes" id="UP000526003">
    <property type="component" value="Unassembled WGS sequence"/>
</dbReference>
<sequence length="321" mass="36239">MPDFLSIADSGYDSRAVGRVAILLSTYNGEKYLAAQLESLVSQEYQNWEIHASDDGSTDRTLEILESYRERLGTDRLSIYRGPGRGFAANFMSLVRREEIQASYFAFCDQDDIWAKEKISTAVRCLDEGELVPALYCSRTRLVDENGVEMGYSPLFPGRPCFESALVQSIAGGNTMVLNSPARQLVSRTPVTLSIVSHDWWAYLLVSGSGGRVHYDPTPQVDYRQHANNLMGSNRRLSERLSRLKKMFDGTFRAWTTANLAALECFRQELTVEHLKRLDMFRKARVAALPMRLICFKRAGIYRQSTAENVVLIAAVLVNRL</sequence>
<name>A0A7X1GJT6_9PSED</name>
<keyword evidence="1" id="KW-0997">Cell inner membrane</keyword>
<feature type="domain" description="Glycosyltransferase 2-like" evidence="2">
    <location>
        <begin position="22"/>
        <end position="132"/>
    </location>
</feature>
<dbReference type="SUPFAM" id="SSF53448">
    <property type="entry name" value="Nucleotide-diphospho-sugar transferases"/>
    <property type="match status" value="1"/>
</dbReference>
<accession>A0A7X1GJT6</accession>
<protein>
    <submittedName>
        <fullName evidence="3">Glycosyltransferase family 2 protein</fullName>
    </submittedName>
</protein>
<dbReference type="GO" id="GO:0016758">
    <property type="term" value="F:hexosyltransferase activity"/>
    <property type="evidence" value="ECO:0007669"/>
    <property type="project" value="UniProtKB-ARBA"/>
</dbReference>
<dbReference type="Pfam" id="PF00535">
    <property type="entry name" value="Glycos_transf_2"/>
    <property type="match status" value="1"/>
</dbReference>
<dbReference type="InterPro" id="IPR029044">
    <property type="entry name" value="Nucleotide-diphossugar_trans"/>
</dbReference>
<dbReference type="Gene3D" id="3.90.550.10">
    <property type="entry name" value="Spore Coat Polysaccharide Biosynthesis Protein SpsA, Chain A"/>
    <property type="match status" value="1"/>
</dbReference>